<dbReference type="EC" id="2.4.1.122" evidence="4"/>
<reference evidence="13 14" key="1">
    <citation type="submission" date="2015-08" db="EMBL/GenBank/DDBJ databases">
        <title>Ancestral chromatin configuration constrains chromatin evolution on differentiating sex chromosomes in Drosophila.</title>
        <authorList>
            <person name="Zhou Q."/>
            <person name="Bachtrog D."/>
        </authorList>
    </citation>
    <scope>NUCLEOTIDE SEQUENCE [LARGE SCALE GENOMIC DNA]</scope>
    <source>
        <tissue evidence="13">Whole larvae</tissue>
    </source>
</reference>
<evidence type="ECO:0000256" key="1">
    <source>
        <dbReference type="ARBA" id="ARBA00004606"/>
    </source>
</evidence>
<feature type="domain" description="Fringe-like glycosyltransferase" evidence="12">
    <location>
        <begin position="61"/>
        <end position="107"/>
    </location>
</feature>
<evidence type="ECO:0000256" key="11">
    <source>
        <dbReference type="ARBA" id="ARBA00023136"/>
    </source>
</evidence>
<evidence type="ECO:0000256" key="7">
    <source>
        <dbReference type="ARBA" id="ARBA00022692"/>
    </source>
</evidence>
<comment type="similarity">
    <text evidence="3">Belongs to the glycosyltransferase 31 family. Beta3-Gal-T subfamily.</text>
</comment>
<dbReference type="GO" id="GO:0016020">
    <property type="term" value="C:membrane"/>
    <property type="evidence" value="ECO:0007669"/>
    <property type="project" value="UniProtKB-SubCell"/>
</dbReference>
<dbReference type="GO" id="GO:0000166">
    <property type="term" value="F:nucleotide binding"/>
    <property type="evidence" value="ECO:0007669"/>
    <property type="project" value="UniProtKB-KW"/>
</dbReference>
<dbReference type="STRING" id="30019.A0A0M4EFK3"/>
<dbReference type="InterPro" id="IPR026050">
    <property type="entry name" value="C1GALT1/C1GALT1_chp1"/>
</dbReference>
<dbReference type="OrthoDB" id="414175at2759"/>
<sequence length="180" mass="21283">MVIYDYKQPVAAKYIKRTWGQHCNVLLFVAGQLDAELEPFVPLENCTDKSLLAREGLNYAYEYYKDDADWFLRIDDFSFVAMENLRYMLAKHKPKQALYMGYELREPLNKQAFNYWRCGYVLSWEALRRFQAESKYCGQRWEQRLKLSRCLRQAGVATASSTDELGYETFIPIASFELFL</sequence>
<evidence type="ECO:0000256" key="3">
    <source>
        <dbReference type="ARBA" id="ARBA00006462"/>
    </source>
</evidence>
<keyword evidence="8" id="KW-0547">Nucleotide-binding</keyword>
<keyword evidence="10" id="KW-1133">Transmembrane helix</keyword>
<proteinExistence type="inferred from homology"/>
<dbReference type="PANTHER" id="PTHR23033">
    <property type="entry name" value="BETA1,3-GALACTOSYLTRANSFERASE"/>
    <property type="match status" value="1"/>
</dbReference>
<gene>
    <name evidence="13" type="ORF">Dbus_chr3Lg1912</name>
</gene>
<evidence type="ECO:0000256" key="10">
    <source>
        <dbReference type="ARBA" id="ARBA00022989"/>
    </source>
</evidence>
<protein>
    <recommendedName>
        <fullName evidence="4">N-acetylgalactosaminide beta-1,3-galactosyltransferase</fullName>
        <ecNumber evidence="4">2.4.1.122</ecNumber>
    </recommendedName>
</protein>
<dbReference type="PANTHER" id="PTHR23033:SF14">
    <property type="entry name" value="GLYCOPROTEIN-N-ACETYLGALACTOSAMINE 3-BETA-GALACTOSYLTRANSFERASE 1-RELATED"/>
    <property type="match status" value="1"/>
</dbReference>
<evidence type="ECO:0000256" key="4">
    <source>
        <dbReference type="ARBA" id="ARBA00012557"/>
    </source>
</evidence>
<dbReference type="AlphaFoldDB" id="A0A0M4EFK3"/>
<evidence type="ECO:0000259" key="12">
    <source>
        <dbReference type="Pfam" id="PF02434"/>
    </source>
</evidence>
<dbReference type="EMBL" id="CP012525">
    <property type="protein sequence ID" value="ALC44746.1"/>
    <property type="molecule type" value="Genomic_DNA"/>
</dbReference>
<feature type="non-terminal residue" evidence="13">
    <location>
        <position position="180"/>
    </location>
</feature>
<evidence type="ECO:0000256" key="8">
    <source>
        <dbReference type="ARBA" id="ARBA00022741"/>
    </source>
</evidence>
<keyword evidence="9" id="KW-0735">Signal-anchor</keyword>
<name>A0A0M4EFK3_DROBS</name>
<dbReference type="GO" id="GO:0016263">
    <property type="term" value="F:glycoprotein-N-acetylgalactosamine 3-beta-galactosyltransferase activity"/>
    <property type="evidence" value="ECO:0007669"/>
    <property type="project" value="UniProtKB-EC"/>
</dbReference>
<dbReference type="InterPro" id="IPR003378">
    <property type="entry name" value="Fringe-like_glycosylTrfase"/>
</dbReference>
<keyword evidence="6" id="KW-0808">Transferase</keyword>
<comment type="subcellular location">
    <subcellularLocation>
        <location evidence="1">Membrane</location>
        <topology evidence="1">Single-pass type II membrane protein</topology>
    </subcellularLocation>
</comment>
<evidence type="ECO:0000313" key="13">
    <source>
        <dbReference type="EMBL" id="ALC44746.1"/>
    </source>
</evidence>
<dbReference type="Proteomes" id="UP000494163">
    <property type="component" value="Chromosome 3L"/>
</dbReference>
<accession>A0A0M4EFK3</accession>
<dbReference type="Pfam" id="PF02434">
    <property type="entry name" value="Fringe"/>
    <property type="match status" value="1"/>
</dbReference>
<keyword evidence="11" id="KW-0472">Membrane</keyword>
<keyword evidence="14" id="KW-1185">Reference proteome</keyword>
<evidence type="ECO:0000256" key="9">
    <source>
        <dbReference type="ARBA" id="ARBA00022968"/>
    </source>
</evidence>
<keyword evidence="5" id="KW-0328">Glycosyltransferase</keyword>
<comment type="pathway">
    <text evidence="2">Protein modification; protein glycosylation.</text>
</comment>
<organism evidence="13 14">
    <name type="scientific">Drosophila busckii</name>
    <name type="common">Fruit fly</name>
    <dbReference type="NCBI Taxonomy" id="30019"/>
    <lineage>
        <taxon>Eukaryota</taxon>
        <taxon>Metazoa</taxon>
        <taxon>Ecdysozoa</taxon>
        <taxon>Arthropoda</taxon>
        <taxon>Hexapoda</taxon>
        <taxon>Insecta</taxon>
        <taxon>Pterygota</taxon>
        <taxon>Neoptera</taxon>
        <taxon>Endopterygota</taxon>
        <taxon>Diptera</taxon>
        <taxon>Brachycera</taxon>
        <taxon>Muscomorpha</taxon>
        <taxon>Ephydroidea</taxon>
        <taxon>Drosophilidae</taxon>
        <taxon>Drosophila</taxon>
    </lineage>
</organism>
<evidence type="ECO:0000256" key="2">
    <source>
        <dbReference type="ARBA" id="ARBA00004922"/>
    </source>
</evidence>
<keyword evidence="7" id="KW-0812">Transmembrane</keyword>
<evidence type="ECO:0000256" key="5">
    <source>
        <dbReference type="ARBA" id="ARBA00022676"/>
    </source>
</evidence>
<dbReference type="Gene3D" id="3.90.550.50">
    <property type="match status" value="1"/>
</dbReference>
<evidence type="ECO:0000256" key="6">
    <source>
        <dbReference type="ARBA" id="ARBA00022679"/>
    </source>
</evidence>
<evidence type="ECO:0000313" key="14">
    <source>
        <dbReference type="Proteomes" id="UP000494163"/>
    </source>
</evidence>